<dbReference type="EMBL" id="SGPK01000024">
    <property type="protein sequence ID" value="THH10913.1"/>
    <property type="molecule type" value="Genomic_DNA"/>
</dbReference>
<evidence type="ECO:0000313" key="7">
    <source>
        <dbReference type="EMBL" id="THH10913.1"/>
    </source>
</evidence>
<feature type="transmembrane region" description="Helical" evidence="6">
    <location>
        <begin position="163"/>
        <end position="186"/>
    </location>
</feature>
<evidence type="ECO:0000256" key="4">
    <source>
        <dbReference type="ARBA" id="ARBA00023136"/>
    </source>
</evidence>
<keyword evidence="4 6" id="KW-0472">Membrane</keyword>
<comment type="subcellular location">
    <subcellularLocation>
        <location evidence="1">Membrane</location>
        <topology evidence="1">Multi-pass membrane protein</topology>
    </subcellularLocation>
</comment>
<feature type="transmembrane region" description="Helical" evidence="6">
    <location>
        <begin position="206"/>
        <end position="226"/>
    </location>
</feature>
<keyword evidence="3 6" id="KW-1133">Transmembrane helix</keyword>
<dbReference type="AlphaFoldDB" id="A0A4V3XDS7"/>
<dbReference type="Proteomes" id="UP000308199">
    <property type="component" value="Unassembled WGS sequence"/>
</dbReference>
<evidence type="ECO:0000256" key="5">
    <source>
        <dbReference type="SAM" id="MobiDB-lite"/>
    </source>
</evidence>
<feature type="transmembrane region" description="Helical" evidence="6">
    <location>
        <begin position="128"/>
        <end position="151"/>
    </location>
</feature>
<gene>
    <name evidence="7" type="ORF">EW145_g981</name>
</gene>
<dbReference type="GO" id="GO:0016020">
    <property type="term" value="C:membrane"/>
    <property type="evidence" value="ECO:0007669"/>
    <property type="project" value="UniProtKB-SubCell"/>
</dbReference>
<evidence type="ECO:0000256" key="6">
    <source>
        <dbReference type="SAM" id="Phobius"/>
    </source>
</evidence>
<keyword evidence="2 6" id="KW-0812">Transmembrane</keyword>
<evidence type="ECO:0000256" key="2">
    <source>
        <dbReference type="ARBA" id="ARBA00022692"/>
    </source>
</evidence>
<evidence type="ECO:0000256" key="1">
    <source>
        <dbReference type="ARBA" id="ARBA00004141"/>
    </source>
</evidence>
<sequence>MPPVYAIISFFSYRYFRSYTYYELIEVVYEAVTISAFMWVSIPLLIIEYVASTAVNHSATKALERKDKRNLPIPVAFAVGGVLSVYYEEQWSVMQYVVVRPLVSIIAIICQAKNILCENAGFNFHFAYAYIEIIDCISITVALYGLLMFYGLTKDELKGKRPLAKFLCIKLIVMFTFYQSFVFSWLEGRVIHATQYWTETNIADGLTALTICIEMVLFAAGMMWAYPSSPYRKEGVKTNAFSALMDSLNFWDFVVEVTGSIKFFIGYLRKEPGMRSLKSWEASTGTARTSNFAQTFGMSSDDSLPSGKSRRGTKAGMGSYNGNARTAGVRSYDDYAQAEEGMTVRPSDQFSEHVRLTEFVKPHFANRNGTGSVDSDARSSDDTTGGVVPPPGRKNY</sequence>
<feature type="transmembrane region" description="Helical" evidence="6">
    <location>
        <begin position="27"/>
        <end position="50"/>
    </location>
</feature>
<feature type="transmembrane region" description="Helical" evidence="6">
    <location>
        <begin position="71"/>
        <end position="87"/>
    </location>
</feature>
<feature type="compositionally biased region" description="Polar residues" evidence="5">
    <location>
        <begin position="294"/>
        <end position="303"/>
    </location>
</feature>
<proteinExistence type="predicted"/>
<name>A0A4V3XDS7_9AGAM</name>
<evidence type="ECO:0000256" key="3">
    <source>
        <dbReference type="ARBA" id="ARBA00022989"/>
    </source>
</evidence>
<dbReference type="PANTHER" id="PTHR23423">
    <property type="entry name" value="ORGANIC SOLUTE TRANSPORTER-RELATED"/>
    <property type="match status" value="1"/>
</dbReference>
<protein>
    <recommendedName>
        <fullName evidence="9">Transmembrane protein 184C</fullName>
    </recommendedName>
</protein>
<feature type="region of interest" description="Disordered" evidence="5">
    <location>
        <begin position="359"/>
        <end position="396"/>
    </location>
</feature>
<dbReference type="OrthoDB" id="5348404at2759"/>
<keyword evidence="8" id="KW-1185">Reference proteome</keyword>
<comment type="caution">
    <text evidence="7">The sequence shown here is derived from an EMBL/GenBank/DDBJ whole genome shotgun (WGS) entry which is preliminary data.</text>
</comment>
<feature type="region of interest" description="Disordered" evidence="5">
    <location>
        <begin position="294"/>
        <end position="323"/>
    </location>
</feature>
<evidence type="ECO:0000313" key="8">
    <source>
        <dbReference type="Proteomes" id="UP000308199"/>
    </source>
</evidence>
<organism evidence="7 8">
    <name type="scientific">Phellinidium pouzarii</name>
    <dbReference type="NCBI Taxonomy" id="167371"/>
    <lineage>
        <taxon>Eukaryota</taxon>
        <taxon>Fungi</taxon>
        <taxon>Dikarya</taxon>
        <taxon>Basidiomycota</taxon>
        <taxon>Agaricomycotina</taxon>
        <taxon>Agaricomycetes</taxon>
        <taxon>Hymenochaetales</taxon>
        <taxon>Hymenochaetaceae</taxon>
        <taxon>Phellinidium</taxon>
    </lineage>
</organism>
<dbReference type="InterPro" id="IPR005178">
    <property type="entry name" value="Ostalpha/TMEM184C"/>
</dbReference>
<evidence type="ECO:0008006" key="9">
    <source>
        <dbReference type="Google" id="ProtNLM"/>
    </source>
</evidence>
<dbReference type="Pfam" id="PF03619">
    <property type="entry name" value="Solute_trans_a"/>
    <property type="match status" value="1"/>
</dbReference>
<dbReference type="SMART" id="SM01417">
    <property type="entry name" value="Solute_trans_a"/>
    <property type="match status" value="1"/>
</dbReference>
<reference evidence="7 8" key="1">
    <citation type="submission" date="2019-02" db="EMBL/GenBank/DDBJ databases">
        <title>Genome sequencing of the rare red list fungi Phellinidium pouzarii.</title>
        <authorList>
            <person name="Buettner E."/>
            <person name="Kellner H."/>
        </authorList>
    </citation>
    <scope>NUCLEOTIDE SEQUENCE [LARGE SCALE GENOMIC DNA]</scope>
    <source>
        <strain evidence="7 8">DSM 108285</strain>
    </source>
</reference>
<accession>A0A4V3XDS7</accession>